<evidence type="ECO:0000256" key="1">
    <source>
        <dbReference type="SAM" id="MobiDB-lite"/>
    </source>
</evidence>
<evidence type="ECO:0000313" key="3">
    <source>
        <dbReference type="Proteomes" id="UP000235036"/>
    </source>
</evidence>
<name>A0A2N6K7J7_FISMU</name>
<organism evidence="2 3">
    <name type="scientific">Fischerella muscicola CCMEE 5323</name>
    <dbReference type="NCBI Taxonomy" id="2019572"/>
    <lineage>
        <taxon>Bacteria</taxon>
        <taxon>Bacillati</taxon>
        <taxon>Cyanobacteriota</taxon>
        <taxon>Cyanophyceae</taxon>
        <taxon>Nostocales</taxon>
        <taxon>Hapalosiphonaceae</taxon>
        <taxon>Fischerella</taxon>
    </lineage>
</organism>
<feature type="compositionally biased region" description="Basic and acidic residues" evidence="1">
    <location>
        <begin position="43"/>
        <end position="53"/>
    </location>
</feature>
<sequence>MAFSWLTFSLFLERSLRSQKRQREKKKEQRAKGQKYQGLLSPRRNETDNPKPDVEEVLDWVDPETIVRYVVKK</sequence>
<proteinExistence type="predicted"/>
<evidence type="ECO:0000313" key="2">
    <source>
        <dbReference type="EMBL" id="PLZ93233.1"/>
    </source>
</evidence>
<gene>
    <name evidence="2" type="ORF">CEN44_03715</name>
</gene>
<feature type="region of interest" description="Disordered" evidence="1">
    <location>
        <begin position="17"/>
        <end position="53"/>
    </location>
</feature>
<dbReference type="Proteomes" id="UP000235036">
    <property type="component" value="Unassembled WGS sequence"/>
</dbReference>
<comment type="caution">
    <text evidence="2">The sequence shown here is derived from an EMBL/GenBank/DDBJ whole genome shotgun (WGS) entry which is preliminary data.</text>
</comment>
<reference evidence="2 3" key="1">
    <citation type="submission" date="2017-08" db="EMBL/GenBank/DDBJ databases">
        <title>Genomes of Fischerella (Mastigocladus) sp. strains.</title>
        <authorList>
            <person name="Miller S.R."/>
        </authorList>
    </citation>
    <scope>NUCLEOTIDE SEQUENCE [LARGE SCALE GENOMIC DNA]</scope>
    <source>
        <strain evidence="2 3">CCMEE 5323</strain>
    </source>
</reference>
<keyword evidence="3" id="KW-1185">Reference proteome</keyword>
<protein>
    <submittedName>
        <fullName evidence="2">Uncharacterized protein</fullName>
    </submittedName>
</protein>
<dbReference type="AlphaFoldDB" id="A0A2N6K7J7"/>
<dbReference type="EMBL" id="NRQW01000078">
    <property type="protein sequence ID" value="PLZ93233.1"/>
    <property type="molecule type" value="Genomic_DNA"/>
</dbReference>
<accession>A0A2N6K7J7</accession>